<keyword evidence="1" id="KW-0560">Oxidoreductase</keyword>
<dbReference type="PANTHER" id="PTHR43244:SF1">
    <property type="entry name" value="5,10-METHYLENETETRAHYDROMETHANOPTERIN REDUCTASE"/>
    <property type="match status" value="1"/>
</dbReference>
<reference evidence="3 4" key="1">
    <citation type="submission" date="2018-11" db="EMBL/GenBank/DDBJ databases">
        <title>Trebonia kvetii gen.nov., sp.nov., a novel acidophilic actinobacterium, and proposal of the new actinobacterial family Treboniaceae fam. nov.</title>
        <authorList>
            <person name="Rapoport D."/>
            <person name="Sagova-Mareckova M."/>
            <person name="Sedlacek I."/>
            <person name="Provaznik J."/>
            <person name="Kralova S."/>
            <person name="Pavlinic D."/>
            <person name="Benes V."/>
            <person name="Kopecky J."/>
        </authorList>
    </citation>
    <scope>NUCLEOTIDE SEQUENCE [LARGE SCALE GENOMIC DNA]</scope>
    <source>
        <strain evidence="3 4">15Tr583</strain>
    </source>
</reference>
<dbReference type="Pfam" id="PF00296">
    <property type="entry name" value="Bac_luciferase"/>
    <property type="match status" value="1"/>
</dbReference>
<dbReference type="Gene3D" id="3.20.20.30">
    <property type="entry name" value="Luciferase-like domain"/>
    <property type="match status" value="1"/>
</dbReference>
<comment type="caution">
    <text evidence="3">The sequence shown here is derived from an EMBL/GenBank/DDBJ whole genome shotgun (WGS) entry which is preliminary data.</text>
</comment>
<sequence length="284" mass="29817">MTILGATCLPQVPPEQLREVARVAQDTGLAELWLWEDCFWGGGMSVASALLAWTDRLHVGVGVFPVPLRNVALAAMETAAVQRMFPGRFTVGVGHGVQDWMGQVGARAASPVTLLSEYLAALRALLRGEPVTTAGRYVTLDDVTLGLPPLAPVPVFSAAAGPRTLEVSGRHADGTILDSGTTPDRTRAALETIDRARAEAGRTGPHQIVVYLEAVTGPDAAARLAALDRGASASVAGDAHAVADAVRFWAGLGADRVILHPAPDDKDPVAFIRFTAEQVQPLLS</sequence>
<keyword evidence="4" id="KW-1185">Reference proteome</keyword>
<proteinExistence type="predicted"/>
<evidence type="ECO:0000313" key="3">
    <source>
        <dbReference type="EMBL" id="TVZ00791.1"/>
    </source>
</evidence>
<dbReference type="AlphaFoldDB" id="A0A6P2BQS0"/>
<dbReference type="SUPFAM" id="SSF51679">
    <property type="entry name" value="Bacterial luciferase-like"/>
    <property type="match status" value="1"/>
</dbReference>
<dbReference type="PANTHER" id="PTHR43244">
    <property type="match status" value="1"/>
</dbReference>
<dbReference type="RefSeq" id="WP_145860536.1">
    <property type="nucleotide sequence ID" value="NZ_RPFW01000008.1"/>
</dbReference>
<dbReference type="InterPro" id="IPR011251">
    <property type="entry name" value="Luciferase-like_dom"/>
</dbReference>
<dbReference type="InterPro" id="IPR050564">
    <property type="entry name" value="F420-G6PD/mer"/>
</dbReference>
<dbReference type="Proteomes" id="UP000460272">
    <property type="component" value="Unassembled WGS sequence"/>
</dbReference>
<dbReference type="EMBL" id="RPFW01000008">
    <property type="protein sequence ID" value="TVZ00791.1"/>
    <property type="molecule type" value="Genomic_DNA"/>
</dbReference>
<dbReference type="GO" id="GO:0016705">
    <property type="term" value="F:oxidoreductase activity, acting on paired donors, with incorporation or reduction of molecular oxygen"/>
    <property type="evidence" value="ECO:0007669"/>
    <property type="project" value="InterPro"/>
</dbReference>
<gene>
    <name evidence="3" type="ORF">EAS64_36165</name>
</gene>
<evidence type="ECO:0000313" key="4">
    <source>
        <dbReference type="Proteomes" id="UP000460272"/>
    </source>
</evidence>
<protein>
    <submittedName>
        <fullName evidence="3">LLM class flavin-dependent oxidoreductase</fullName>
    </submittedName>
</protein>
<dbReference type="InterPro" id="IPR036661">
    <property type="entry name" value="Luciferase-like_sf"/>
</dbReference>
<accession>A0A6P2BQS0</accession>
<name>A0A6P2BQS0_9ACTN</name>
<dbReference type="OrthoDB" id="675245at2"/>
<dbReference type="CDD" id="cd01097">
    <property type="entry name" value="Tetrahydromethanopterin_reductase"/>
    <property type="match status" value="1"/>
</dbReference>
<organism evidence="3 4">
    <name type="scientific">Trebonia kvetii</name>
    <dbReference type="NCBI Taxonomy" id="2480626"/>
    <lineage>
        <taxon>Bacteria</taxon>
        <taxon>Bacillati</taxon>
        <taxon>Actinomycetota</taxon>
        <taxon>Actinomycetes</taxon>
        <taxon>Streptosporangiales</taxon>
        <taxon>Treboniaceae</taxon>
        <taxon>Trebonia</taxon>
    </lineage>
</organism>
<evidence type="ECO:0000256" key="1">
    <source>
        <dbReference type="ARBA" id="ARBA00023002"/>
    </source>
</evidence>
<evidence type="ECO:0000259" key="2">
    <source>
        <dbReference type="Pfam" id="PF00296"/>
    </source>
</evidence>
<feature type="domain" description="Luciferase-like" evidence="2">
    <location>
        <begin position="12"/>
        <end position="234"/>
    </location>
</feature>